<feature type="region of interest" description="Disordered" evidence="1">
    <location>
        <begin position="199"/>
        <end position="241"/>
    </location>
</feature>
<feature type="region of interest" description="Disordered" evidence="1">
    <location>
        <begin position="141"/>
        <end position="166"/>
    </location>
</feature>
<organism evidence="2 3">
    <name type="scientific">Stylophora pistillata</name>
    <name type="common">Smooth cauliflower coral</name>
    <dbReference type="NCBI Taxonomy" id="50429"/>
    <lineage>
        <taxon>Eukaryota</taxon>
        <taxon>Metazoa</taxon>
        <taxon>Cnidaria</taxon>
        <taxon>Anthozoa</taxon>
        <taxon>Hexacorallia</taxon>
        <taxon>Scleractinia</taxon>
        <taxon>Astrocoeniina</taxon>
        <taxon>Pocilloporidae</taxon>
        <taxon>Stylophora</taxon>
    </lineage>
</organism>
<protein>
    <submittedName>
        <fullName evidence="2">Uncharacterized protein</fullName>
    </submittedName>
</protein>
<keyword evidence="3" id="KW-1185">Reference proteome</keyword>
<feature type="region of interest" description="Disordered" evidence="1">
    <location>
        <begin position="26"/>
        <end position="52"/>
    </location>
</feature>
<reference evidence="3" key="1">
    <citation type="journal article" date="2017" name="bioRxiv">
        <title>Comparative analysis of the genomes of Stylophora pistillata and Acropora digitifera provides evidence for extensive differences between species of corals.</title>
        <authorList>
            <person name="Voolstra C.R."/>
            <person name="Li Y."/>
            <person name="Liew Y.J."/>
            <person name="Baumgarten S."/>
            <person name="Zoccola D."/>
            <person name="Flot J.-F."/>
            <person name="Tambutte S."/>
            <person name="Allemand D."/>
            <person name="Aranda M."/>
        </authorList>
    </citation>
    <scope>NUCLEOTIDE SEQUENCE [LARGE SCALE GENOMIC DNA]</scope>
</reference>
<feature type="compositionally biased region" description="Basic and acidic residues" evidence="1">
    <location>
        <begin position="28"/>
        <end position="46"/>
    </location>
</feature>
<proteinExistence type="predicted"/>
<feature type="compositionally biased region" description="Basic and acidic residues" evidence="1">
    <location>
        <begin position="431"/>
        <end position="446"/>
    </location>
</feature>
<gene>
    <name evidence="2" type="ORF">AWC38_SpisGene15642</name>
</gene>
<evidence type="ECO:0000313" key="3">
    <source>
        <dbReference type="Proteomes" id="UP000225706"/>
    </source>
</evidence>
<feature type="region of interest" description="Disordered" evidence="1">
    <location>
        <begin position="431"/>
        <end position="464"/>
    </location>
</feature>
<dbReference type="EMBL" id="LSMT01000338">
    <property type="protein sequence ID" value="PFX19921.1"/>
    <property type="molecule type" value="Genomic_DNA"/>
</dbReference>
<name>A0A2B4RQN2_STYPI</name>
<dbReference type="Proteomes" id="UP000225706">
    <property type="component" value="Unassembled WGS sequence"/>
</dbReference>
<sequence>MWKVFVASPSSGYDMEDLQKCLMSRNIDSNREKDKRTGEEMPERGISDGYFTTKDPQVATFKEFIRNSPRRPSNHKSEILVEGTALNYNNFVQDSDDAYITVCMESGPKGQNVCSSKHGCKTGTNTTQGESSLFKLSASTLSDRGDQENESGVNLLRSPKAAPRSLNPSPWKEIWSVFQDRSLTSCLSTRNMEFGRDMTETPFSTRTNPYSRPRKDKPQRIPPLYNTRKPFPTSRGSKEKLPSFDDAVVSRTVLKEARRDKGNGRPKDMKCEERLELKGTKDSNIKKETFEGGNTCRRYENNCEKEGTAILPDKAYPPALKRYRSKFRVWLLPLVTKSDSLPNLTSSSTSVPPELIVTAPMNVARPNENDGKTTLVVSESQVVNEFKNNRSMSLDSVFSLESFVAYQANESLSKRINVKGFQVLPDIKHSKSNERKPTMKKAKDEEVQGNMAQTDSKRDKIKSGSNKISMLPSVKIKSKQTQDRTNCSNSDDVKSVRDLFIFGEKHCEPKSFSRMEAWINEECSNVKRVKTGRFQQTGNFLRDLKIEASNKTSYKFVPSPEFKPGSYFLLPENSDDIEYDALRFDRCVPSYTYVKPSNQLCRNNMRKAFCEVIGKDLCIDCNGGKLRQRFNHKMDTLFPCLGYDRDKRPYGYCPRVYLKTVTVAFDRNKIFEVPHSPSKCRPIEHTLAKETEASKMDYYASMTAPSDYRQTANNYRDYVTPTSACALDDTRSVLSNSEASLDRVPRTNILSRMAKTKASWVENQKIHESLPHRKSPILCKGSPVGGLPQTPYTEKTLSTDRATKGVRDGKKFDLLPISKYLAHYRDERNFRMEKLPLVRISSYHTLCGCLDGLGSWDCPQQEYEKEKRQTATFFTTKDVFKPFHSRLLPTRGEVLYVEPAQTKLNSYFTDHVKLPSLQGNSRNDTFVTEFTERSKASYSRFKLKGNTTFPVIVH</sequence>
<evidence type="ECO:0000313" key="2">
    <source>
        <dbReference type="EMBL" id="PFX19921.1"/>
    </source>
</evidence>
<comment type="caution">
    <text evidence="2">The sequence shown here is derived from an EMBL/GenBank/DDBJ whole genome shotgun (WGS) entry which is preliminary data.</text>
</comment>
<accession>A0A2B4RQN2</accession>
<feature type="compositionally biased region" description="Polar residues" evidence="1">
    <location>
        <begin position="201"/>
        <end position="210"/>
    </location>
</feature>
<dbReference type="OrthoDB" id="5960464at2759"/>
<dbReference type="AlphaFoldDB" id="A0A2B4RQN2"/>
<evidence type="ECO:0000256" key="1">
    <source>
        <dbReference type="SAM" id="MobiDB-lite"/>
    </source>
</evidence>